<feature type="compositionally biased region" description="Basic and acidic residues" evidence="1">
    <location>
        <begin position="770"/>
        <end position="788"/>
    </location>
</feature>
<dbReference type="OrthoDB" id="5945798at2759"/>
<feature type="compositionally biased region" description="Basic and acidic residues" evidence="1">
    <location>
        <begin position="509"/>
        <end position="528"/>
    </location>
</feature>
<dbReference type="Pfam" id="PF00856">
    <property type="entry name" value="SET"/>
    <property type="match status" value="1"/>
</dbReference>
<feature type="region of interest" description="Disordered" evidence="1">
    <location>
        <begin position="509"/>
        <end position="591"/>
    </location>
</feature>
<gene>
    <name evidence="3" type="ORF">MICPUN_59496</name>
</gene>
<name>C1E8U5_MICCC</name>
<dbReference type="GeneID" id="8244600"/>
<dbReference type="AlphaFoldDB" id="C1E8U5"/>
<feature type="compositionally biased region" description="Basic residues" evidence="1">
    <location>
        <begin position="106"/>
        <end position="115"/>
    </location>
</feature>
<dbReference type="PROSITE" id="PS50280">
    <property type="entry name" value="SET"/>
    <property type="match status" value="1"/>
</dbReference>
<reference evidence="3 4" key="1">
    <citation type="journal article" date="2009" name="Science">
        <title>Green evolution and dynamic adaptations revealed by genomes of the marine picoeukaryotes Micromonas.</title>
        <authorList>
            <person name="Worden A.Z."/>
            <person name="Lee J.H."/>
            <person name="Mock T."/>
            <person name="Rouze P."/>
            <person name="Simmons M.P."/>
            <person name="Aerts A.L."/>
            <person name="Allen A.E."/>
            <person name="Cuvelier M.L."/>
            <person name="Derelle E."/>
            <person name="Everett M.V."/>
            <person name="Foulon E."/>
            <person name="Grimwood J."/>
            <person name="Gundlach H."/>
            <person name="Henrissat B."/>
            <person name="Napoli C."/>
            <person name="McDonald S.M."/>
            <person name="Parker M.S."/>
            <person name="Rombauts S."/>
            <person name="Salamov A."/>
            <person name="Von Dassow P."/>
            <person name="Badger J.H."/>
            <person name="Coutinho P.M."/>
            <person name="Demir E."/>
            <person name="Dubchak I."/>
            <person name="Gentemann C."/>
            <person name="Eikrem W."/>
            <person name="Gready J.E."/>
            <person name="John U."/>
            <person name="Lanier W."/>
            <person name="Lindquist E.A."/>
            <person name="Lucas S."/>
            <person name="Mayer K.F."/>
            <person name="Moreau H."/>
            <person name="Not F."/>
            <person name="Otillar R."/>
            <person name="Panaud O."/>
            <person name="Pangilinan J."/>
            <person name="Paulsen I."/>
            <person name="Piegu B."/>
            <person name="Poliakov A."/>
            <person name="Robbens S."/>
            <person name="Schmutz J."/>
            <person name="Toulza E."/>
            <person name="Wyss T."/>
            <person name="Zelensky A."/>
            <person name="Zhou K."/>
            <person name="Armbrust E.V."/>
            <person name="Bhattacharya D."/>
            <person name="Goodenough U.W."/>
            <person name="Van de Peer Y."/>
            <person name="Grigoriev I.V."/>
        </authorList>
    </citation>
    <scope>NUCLEOTIDE SEQUENCE [LARGE SCALE GENOMIC DNA]</scope>
    <source>
        <strain evidence="4">RCC299 / NOUM17</strain>
    </source>
</reference>
<dbReference type="Gene3D" id="2.170.270.10">
    <property type="entry name" value="SET domain"/>
    <property type="match status" value="1"/>
</dbReference>
<dbReference type="OMA" id="NCEVAYV"/>
<dbReference type="KEGG" id="mis:MICPUN_59496"/>
<dbReference type="CDD" id="cd20071">
    <property type="entry name" value="SET_SMYD"/>
    <property type="match status" value="1"/>
</dbReference>
<dbReference type="GO" id="GO:0005634">
    <property type="term" value="C:nucleus"/>
    <property type="evidence" value="ECO:0007669"/>
    <property type="project" value="TreeGrafter"/>
</dbReference>
<dbReference type="Proteomes" id="UP000002009">
    <property type="component" value="Chromosome 6"/>
</dbReference>
<dbReference type="InterPro" id="IPR050869">
    <property type="entry name" value="H3K4_H4K5_MeTrfase"/>
</dbReference>
<feature type="region of interest" description="Disordered" evidence="1">
    <location>
        <begin position="750"/>
        <end position="847"/>
    </location>
</feature>
<evidence type="ECO:0000313" key="3">
    <source>
        <dbReference type="EMBL" id="ACO64216.1"/>
    </source>
</evidence>
<dbReference type="EMBL" id="CP001327">
    <property type="protein sequence ID" value="ACO64216.1"/>
    <property type="molecule type" value="Genomic_DNA"/>
</dbReference>
<evidence type="ECO:0000256" key="1">
    <source>
        <dbReference type="SAM" id="MobiDB-lite"/>
    </source>
</evidence>
<feature type="compositionally biased region" description="Low complexity" evidence="1">
    <location>
        <begin position="680"/>
        <end position="692"/>
    </location>
</feature>
<dbReference type="SUPFAM" id="SSF82199">
    <property type="entry name" value="SET domain"/>
    <property type="match status" value="1"/>
</dbReference>
<feature type="region of interest" description="Disordered" evidence="1">
    <location>
        <begin position="648"/>
        <end position="707"/>
    </location>
</feature>
<dbReference type="RefSeq" id="XP_002502958.1">
    <property type="nucleotide sequence ID" value="XM_002502912.1"/>
</dbReference>
<accession>C1E8U5</accession>
<feature type="domain" description="SET" evidence="2">
    <location>
        <begin position="13"/>
        <end position="446"/>
    </location>
</feature>
<dbReference type="InParanoid" id="C1E8U5"/>
<proteinExistence type="predicted"/>
<protein>
    <recommendedName>
        <fullName evidence="2">SET domain-containing protein</fullName>
    </recommendedName>
</protein>
<feature type="compositionally biased region" description="Low complexity" evidence="1">
    <location>
        <begin position="810"/>
        <end position="825"/>
    </location>
</feature>
<dbReference type="eggNOG" id="KOG2084">
    <property type="taxonomic scope" value="Eukaryota"/>
</dbReference>
<feature type="compositionally biased region" description="Low complexity" evidence="1">
    <location>
        <begin position="532"/>
        <end position="547"/>
    </location>
</feature>
<organism evidence="3 4">
    <name type="scientific">Micromonas commoda (strain RCC299 / NOUM17 / CCMP2709)</name>
    <name type="common">Picoplanktonic green alga</name>
    <dbReference type="NCBI Taxonomy" id="296587"/>
    <lineage>
        <taxon>Eukaryota</taxon>
        <taxon>Viridiplantae</taxon>
        <taxon>Chlorophyta</taxon>
        <taxon>Mamiellophyceae</taxon>
        <taxon>Mamiellales</taxon>
        <taxon>Mamiellaceae</taxon>
        <taxon>Micromonas</taxon>
    </lineage>
</organism>
<dbReference type="InterPro" id="IPR001214">
    <property type="entry name" value="SET_dom"/>
</dbReference>
<feature type="compositionally biased region" description="Basic and acidic residues" evidence="1">
    <location>
        <begin position="654"/>
        <end position="672"/>
    </location>
</feature>
<evidence type="ECO:0000259" key="2">
    <source>
        <dbReference type="PROSITE" id="PS50280"/>
    </source>
</evidence>
<keyword evidence="4" id="KW-1185">Reference proteome</keyword>
<dbReference type="STRING" id="296587.C1E8U5"/>
<feature type="compositionally biased region" description="Low complexity" evidence="1">
    <location>
        <begin position="567"/>
        <end position="578"/>
    </location>
</feature>
<dbReference type="PANTHER" id="PTHR12197:SF251">
    <property type="entry name" value="EG:BACR7C10.4 PROTEIN"/>
    <property type="match status" value="1"/>
</dbReference>
<dbReference type="PANTHER" id="PTHR12197">
    <property type="entry name" value="HISTONE-LYSINE N-METHYLTRANSFERASE SMYD"/>
    <property type="match status" value="1"/>
</dbReference>
<feature type="region of interest" description="Disordered" evidence="1">
    <location>
        <begin position="95"/>
        <end position="133"/>
    </location>
</feature>
<sequence length="847" mass="90882">MDLLFAKALGDTAVVQTRACDDPRKGKGVFALVDLHDGEVVMRDSPLALLPSAELSEAAIEDARDVPPATIDTCTTCGAFTGTLTTQLKTLLNARAQSRSAAAPKPKPKSGKRKGSGTDAEKDSLPPPPVKGLDALALPESEWQPTRLRERMFVKKNGAFCCSTCATHPVATMRERAEGKWKTFVDSVGGVPRADRRCLLLGAKILAVALAGDPDAQAGVAHLCSRPVWDLAPSNAEDAEEYAANVRSAVEASWPKLKAALTAAFGADVTKNGQNNGGVPCTLETYASLCGATQMNALAVKVPHPLMKYVVSTVAAEGALTEHVQWLAREKADRVAKKALEEEKVLDGAMDIDDIDLDSDSDDDETREAAKDERYSFRWGYGDDEGFDFDTTVFPAFKGAAIFPLASSLNHSCDPNCEVAYVDDSRVHILAKRTIGRDEECTIAYVDPDLDGEERREELRETYGFDCECDVCIAGGFVPHLKRRKVLPPKQSGGGLIWGKLDAELKAQSAAEKKAEEKAAKKGARDPKPAPAKKTAAVTKNTPAKKATPAKKTDAVTKKTPAKKATPKATAKGGKANPVAVSEDDKYDDLPADFEDEEIPEEEAFAPSDDKKYAKIFGGLDLPDDFDDEEIDEDAAFTAEDKKKYGKIFSPATKKTETKKAAPPKAKAEAKKTPAKKATPKATARGGKAAKANPVAVSEDDKYDDLPADFEDEEIPEEEAFAPSDDKKYAKIFGGLDLPDDFDDEEIDEDAAFTAEDKKKYGKIFSPATKKTETKKAAPPKAKAEAKKTPAKKATPAKKTAAETKKTPAKKAATPPAKTPKTPAARSGAKRKAPEPVSTRRSTRSGK</sequence>
<feature type="compositionally biased region" description="Low complexity" evidence="1">
    <location>
        <begin position="95"/>
        <end position="104"/>
    </location>
</feature>
<dbReference type="InterPro" id="IPR046341">
    <property type="entry name" value="SET_dom_sf"/>
</dbReference>
<evidence type="ECO:0000313" key="4">
    <source>
        <dbReference type="Proteomes" id="UP000002009"/>
    </source>
</evidence>